<dbReference type="Proteomes" id="UP000683925">
    <property type="component" value="Unassembled WGS sequence"/>
</dbReference>
<sequence length="194" mass="22998">MQNNRTNYLRIKWQVKQRMGAYIILKKQNGSAFFRCQSSIKEDVKFILFDQEEIHLLLSIIRIDDVRISVEVLRIFFLQTYNTVILIKSSNIIDIQIRVDKKINNVIIHFLFEMIQSFNGLSFQVVFMSQRSPAYLNFLFRYQSQLKISQTPLFFFKILLLVPIFLNLIFLGIAQFVFSVSHIQQEMRFATLGL</sequence>
<evidence type="ECO:0008006" key="4">
    <source>
        <dbReference type="Google" id="ProtNLM"/>
    </source>
</evidence>
<keyword evidence="1" id="KW-1133">Transmembrane helix</keyword>
<name>A0A8S1WVJ2_PAROT</name>
<evidence type="ECO:0000256" key="1">
    <source>
        <dbReference type="SAM" id="Phobius"/>
    </source>
</evidence>
<keyword evidence="1" id="KW-0812">Transmembrane</keyword>
<dbReference type="AlphaFoldDB" id="A0A8S1WVJ2"/>
<gene>
    <name evidence="2" type="ORF">POCTA_138.1.T1050132</name>
</gene>
<feature type="transmembrane region" description="Helical" evidence="1">
    <location>
        <begin position="154"/>
        <end position="178"/>
    </location>
</feature>
<keyword evidence="1" id="KW-0472">Membrane</keyword>
<reference evidence="2" key="1">
    <citation type="submission" date="2021-01" db="EMBL/GenBank/DDBJ databases">
        <authorList>
            <consortium name="Genoscope - CEA"/>
            <person name="William W."/>
        </authorList>
    </citation>
    <scope>NUCLEOTIDE SEQUENCE</scope>
</reference>
<evidence type="ECO:0000313" key="2">
    <source>
        <dbReference type="EMBL" id="CAD8193823.1"/>
    </source>
</evidence>
<proteinExistence type="predicted"/>
<keyword evidence="3" id="KW-1185">Reference proteome</keyword>
<dbReference type="EMBL" id="CAJJDP010000105">
    <property type="protein sequence ID" value="CAD8193823.1"/>
    <property type="molecule type" value="Genomic_DNA"/>
</dbReference>
<protein>
    <recommendedName>
        <fullName evidence="4">Transmembrane protein</fullName>
    </recommendedName>
</protein>
<evidence type="ECO:0000313" key="3">
    <source>
        <dbReference type="Proteomes" id="UP000683925"/>
    </source>
</evidence>
<organism evidence="2 3">
    <name type="scientific">Paramecium octaurelia</name>
    <dbReference type="NCBI Taxonomy" id="43137"/>
    <lineage>
        <taxon>Eukaryota</taxon>
        <taxon>Sar</taxon>
        <taxon>Alveolata</taxon>
        <taxon>Ciliophora</taxon>
        <taxon>Intramacronucleata</taxon>
        <taxon>Oligohymenophorea</taxon>
        <taxon>Peniculida</taxon>
        <taxon>Parameciidae</taxon>
        <taxon>Paramecium</taxon>
    </lineage>
</organism>
<comment type="caution">
    <text evidence="2">The sequence shown here is derived from an EMBL/GenBank/DDBJ whole genome shotgun (WGS) entry which is preliminary data.</text>
</comment>
<accession>A0A8S1WVJ2</accession>
<feature type="transmembrane region" description="Helical" evidence="1">
    <location>
        <begin position="106"/>
        <end position="127"/>
    </location>
</feature>